<feature type="coiled-coil region" evidence="4">
    <location>
        <begin position="369"/>
        <end position="396"/>
    </location>
</feature>
<accession>F6Q6T5</accession>
<dbReference type="PANTHER" id="PTHR18947:SF28">
    <property type="entry name" value="GIRDIN, ISOFORM A"/>
    <property type="match status" value="1"/>
</dbReference>
<keyword evidence="2" id="KW-0963">Cytoplasm</keyword>
<dbReference type="FunCoup" id="F6Q6T5">
    <property type="interactions" value="29"/>
</dbReference>
<reference evidence="7" key="1">
    <citation type="journal article" date="2002" name="Science">
        <title>The draft genome of Ciona intestinalis: insights into chordate and vertebrate origins.</title>
        <authorList>
            <person name="Dehal P."/>
            <person name="Satou Y."/>
            <person name="Campbell R.K."/>
            <person name="Chapman J."/>
            <person name="Degnan B."/>
            <person name="De Tomaso A."/>
            <person name="Davidson B."/>
            <person name="Di Gregorio A."/>
            <person name="Gelpke M."/>
            <person name="Goodstein D.M."/>
            <person name="Harafuji N."/>
            <person name="Hastings K.E."/>
            <person name="Ho I."/>
            <person name="Hotta K."/>
            <person name="Huang W."/>
            <person name="Kawashima T."/>
            <person name="Lemaire P."/>
            <person name="Martinez D."/>
            <person name="Meinertzhagen I.A."/>
            <person name="Necula S."/>
            <person name="Nonaka M."/>
            <person name="Putnam N."/>
            <person name="Rash S."/>
            <person name="Saiga H."/>
            <person name="Satake M."/>
            <person name="Terry A."/>
            <person name="Yamada L."/>
            <person name="Wang H.G."/>
            <person name="Awazu S."/>
            <person name="Azumi K."/>
            <person name="Boore J."/>
            <person name="Branno M."/>
            <person name="Chin-Bow S."/>
            <person name="DeSantis R."/>
            <person name="Doyle S."/>
            <person name="Francino P."/>
            <person name="Keys D.N."/>
            <person name="Haga S."/>
            <person name="Hayashi H."/>
            <person name="Hino K."/>
            <person name="Imai K.S."/>
            <person name="Inaba K."/>
            <person name="Kano S."/>
            <person name="Kobayashi K."/>
            <person name="Kobayashi M."/>
            <person name="Lee B.I."/>
            <person name="Makabe K.W."/>
            <person name="Manohar C."/>
            <person name="Matassi G."/>
            <person name="Medina M."/>
            <person name="Mochizuki Y."/>
            <person name="Mount S."/>
            <person name="Morishita T."/>
            <person name="Miura S."/>
            <person name="Nakayama A."/>
            <person name="Nishizaka S."/>
            <person name="Nomoto H."/>
            <person name="Ohta F."/>
            <person name="Oishi K."/>
            <person name="Rigoutsos I."/>
            <person name="Sano M."/>
            <person name="Sasaki A."/>
            <person name="Sasakura Y."/>
            <person name="Shoguchi E."/>
            <person name="Shin-i T."/>
            <person name="Spagnuolo A."/>
            <person name="Stainier D."/>
            <person name="Suzuki M.M."/>
            <person name="Tassy O."/>
            <person name="Takatori N."/>
            <person name="Tokuoka M."/>
            <person name="Yagi K."/>
            <person name="Yoshizaki F."/>
            <person name="Wada S."/>
            <person name="Zhang C."/>
            <person name="Hyatt P.D."/>
            <person name="Larimer F."/>
            <person name="Detter C."/>
            <person name="Doggett N."/>
            <person name="Glavina T."/>
            <person name="Hawkins T."/>
            <person name="Richardson P."/>
            <person name="Lucas S."/>
            <person name="Kohara Y."/>
            <person name="Levine M."/>
            <person name="Satoh N."/>
            <person name="Rokhsar D.S."/>
        </authorList>
    </citation>
    <scope>NUCLEOTIDE SEQUENCE [LARGE SCALE GENOMIC DNA]</scope>
</reference>
<evidence type="ECO:0000259" key="5">
    <source>
        <dbReference type="Pfam" id="PF19047"/>
    </source>
</evidence>
<feature type="coiled-coil region" evidence="4">
    <location>
        <begin position="1057"/>
        <end position="1196"/>
    </location>
</feature>
<dbReference type="GO" id="GO:0005737">
    <property type="term" value="C:cytoplasm"/>
    <property type="evidence" value="ECO:0000318"/>
    <property type="project" value="GO_Central"/>
</dbReference>
<dbReference type="PANTHER" id="PTHR18947">
    <property type="entry name" value="HOOK PROTEINS"/>
    <property type="match status" value="1"/>
</dbReference>
<dbReference type="EMBL" id="EAAA01000705">
    <property type="status" value="NOT_ANNOTATED_CDS"/>
    <property type="molecule type" value="Genomic_DNA"/>
</dbReference>
<dbReference type="GO" id="GO:0051959">
    <property type="term" value="F:dynein light intermediate chain binding"/>
    <property type="evidence" value="ECO:0000318"/>
    <property type="project" value="GO_Central"/>
</dbReference>
<dbReference type="Proteomes" id="UP000008144">
    <property type="component" value="Chromosome 11"/>
</dbReference>
<dbReference type="OMA" id="RHNASDP"/>
<dbReference type="InterPro" id="IPR043936">
    <property type="entry name" value="HOOK_N"/>
</dbReference>
<evidence type="ECO:0000256" key="4">
    <source>
        <dbReference type="SAM" id="Coils"/>
    </source>
</evidence>
<dbReference type="GO" id="GO:0031122">
    <property type="term" value="P:cytoplasmic microtubule organization"/>
    <property type="evidence" value="ECO:0000318"/>
    <property type="project" value="GO_Central"/>
</dbReference>
<feature type="coiled-coil region" evidence="4">
    <location>
        <begin position="956"/>
        <end position="1004"/>
    </location>
</feature>
<reference evidence="6" key="3">
    <citation type="submission" date="2025-08" db="UniProtKB">
        <authorList>
            <consortium name="Ensembl"/>
        </authorList>
    </citation>
    <scope>IDENTIFICATION</scope>
</reference>
<protein>
    <recommendedName>
        <fullName evidence="5">HOOK N-terminal domain-containing protein</fullName>
    </recommendedName>
</protein>
<dbReference type="GO" id="GO:0008017">
    <property type="term" value="F:microtubule binding"/>
    <property type="evidence" value="ECO:0000318"/>
    <property type="project" value="GO_Central"/>
</dbReference>
<dbReference type="CDD" id="cd22223">
    <property type="entry name" value="HkD_HkRP"/>
    <property type="match status" value="1"/>
</dbReference>
<dbReference type="HOGENOM" id="CLU_001421_1_1_1"/>
<evidence type="ECO:0000256" key="1">
    <source>
        <dbReference type="ARBA" id="ARBA00004496"/>
    </source>
</evidence>
<feature type="domain" description="HOOK N-terminal" evidence="5">
    <location>
        <begin position="33"/>
        <end position="157"/>
    </location>
</feature>
<dbReference type="Ensembl" id="ENSCINT00000006187.3">
    <property type="protein sequence ID" value="ENSCINP00000006187.3"/>
    <property type="gene ID" value="ENSCING00000003034.3"/>
</dbReference>
<dbReference type="Gene3D" id="1.10.287.1490">
    <property type="match status" value="2"/>
</dbReference>
<feature type="coiled-coil region" evidence="4">
    <location>
        <begin position="1237"/>
        <end position="1373"/>
    </location>
</feature>
<feature type="coiled-coil region" evidence="4">
    <location>
        <begin position="449"/>
        <end position="521"/>
    </location>
</feature>
<feature type="coiled-coil region" evidence="4">
    <location>
        <begin position="547"/>
        <end position="845"/>
    </location>
</feature>
<sequence length="1382" mass="160755">TDVAALNPVDVFMSTPLVQWVSSLIHFLLNREIELEDLVDGVALNEIMLQIDPRPTNMKANRGARSDVNLNIQNLTMLLKHIKSYYEEVQKQVIVMSLPKVLQLVHNVRTPEGLAEMQKLLLLVLGCAVQCDQRERFVEKMKQLTYEGMETMMNHIKDITENTDKVLNLQWEELVEIPPEDLEELTRKMSLHIRSLVSERDNQAMLITDVTQERDYFQSQAGGGNLIRRESLTSPATRQHLMVELNDLKAKFRKAKQELDEKIEQNIDLKAEIEELQTSIRDITQQKSILATDARATRALRDENDILKERATKASKLEFELDILKEKVKDVDFYKHRVDELRDDNKILHETKTLVEEQLEETRTRLDGLMESEKRIVELKRQLHEMTQERENDQCRIQSLTEIVSNLEFDKMQSMNESGNLAYQLEQARGNMDDRIEKGGRMSILDESQESAHNRALRLEKENKRLQALISKHKDESKTSEITQASLLELEKENQRLSNRVQQLQEHINKEKQSVLDFEQLSTDLTADRQRLEGLLETSRASSDRRVQEMEQENNHLVKTIESLRERAKIGANEKVKAIEKEKQVLSELVQDITTKHHKLEYETKRLNEKIHDMEDTVQQAKEINKENMKLEKQNVDLEKTVKQLELTCSRMDTVEQLASDLEVENRQLKAQVQSLKQLTHQLQQLEDDKTSNEMEITRLKRQVESLKKTCQKMANLEQDKLEAEKNAMRFQQSLETMKAAMKNSEKMEVVQMELESELERVRSQLEVHKERLVIREKEINEIEVENEELHTKVNHLVVSNKRLESLESENNQLEAENTRLVSTNKRLTNEVQRVKNVVEIKTTEFEESLEKITNLTRHNKVLCAETEELRVTVTRLNNTEVELKKLQTQQAIEKRTLTQLREDLVSEKLTSQQRLTQLESLNTELQKIGISQDELQNLDTADNDKRFKALESKLDSTLKKSLQAKEEKIESLEARLKESVNLNNKLRSDIKGLKRDYESMSQRLQEEMVVVDGNQPKGGSRGSSGGEIFKIKDHLISVERKNATLLADNAAMKSSSQDLQSHVKSLQSQVSNLHKQQDRLQESNDSLQKQYAKLQVENSTLQSKCTSLIQQNAVASSAQNNVESTKAELNRKLMLITKEKQQLEKDNDDLTVLHERQTMELEGVMQDHQKLKQLCQQLRNDNKDLEAKYNESLMRSKQDLNDLEALKEAHDNPSLLDTKIKPEIFPELKVLHCNKNTRLNKSYKNVYAEYEDLQSDHSTLKTAHNRMKIEYAKLEAETTDIKDHNQQLDIATAKLSNRCEVLMQLKGNLEDENRHLLEQISRLMSQNEELLSQALEGKDQIYSEQKQYNERMQEIRRQKEKLEEKIMDLYRAPGHSPAKRK</sequence>
<reference evidence="6" key="2">
    <citation type="journal article" date="2008" name="Genome Biol.">
        <title>Improved genome assembly and evidence-based global gene model set for the chordate Ciona intestinalis: new insight into intron and operon populations.</title>
        <authorList>
            <person name="Satou Y."/>
            <person name="Mineta K."/>
            <person name="Ogasawara M."/>
            <person name="Sasakura Y."/>
            <person name="Shoguchi E."/>
            <person name="Ueno K."/>
            <person name="Yamada L."/>
            <person name="Matsumoto J."/>
            <person name="Wasserscheid J."/>
            <person name="Dewar K."/>
            <person name="Wiley G.B."/>
            <person name="Macmil S.L."/>
            <person name="Roe B.A."/>
            <person name="Zeller R.W."/>
            <person name="Hastings K.E."/>
            <person name="Lemaire P."/>
            <person name="Lindquist E."/>
            <person name="Endo T."/>
            <person name="Hotta K."/>
            <person name="Inaba K."/>
        </authorList>
    </citation>
    <scope>NUCLEOTIDE SEQUENCE [LARGE SCALE GENOMIC DNA]</scope>
    <source>
        <strain evidence="6">wild type</strain>
    </source>
</reference>
<dbReference type="InParanoid" id="F6Q6T5"/>
<dbReference type="GO" id="GO:0005813">
    <property type="term" value="C:centrosome"/>
    <property type="evidence" value="ECO:0000318"/>
    <property type="project" value="GO_Central"/>
</dbReference>
<dbReference type="GO" id="GO:0030705">
    <property type="term" value="P:cytoskeleton-dependent intracellular transport"/>
    <property type="evidence" value="ECO:0000318"/>
    <property type="project" value="GO_Central"/>
</dbReference>
<evidence type="ECO:0000256" key="3">
    <source>
        <dbReference type="ARBA" id="ARBA00023054"/>
    </source>
</evidence>
<evidence type="ECO:0000256" key="2">
    <source>
        <dbReference type="ARBA" id="ARBA00022490"/>
    </source>
</evidence>
<dbReference type="Pfam" id="PF19047">
    <property type="entry name" value="HOOK_N"/>
    <property type="match status" value="1"/>
</dbReference>
<feature type="coiled-coil region" evidence="4">
    <location>
        <begin position="238"/>
        <end position="286"/>
    </location>
</feature>
<proteinExistence type="predicted"/>
<comment type="subcellular location">
    <subcellularLocation>
        <location evidence="1">Cytoplasm</location>
    </subcellularLocation>
</comment>
<dbReference type="SUPFAM" id="SSF116907">
    <property type="entry name" value="Hook domain"/>
    <property type="match status" value="1"/>
</dbReference>
<keyword evidence="3 4" id="KW-0175">Coiled coil</keyword>
<dbReference type="GeneTree" id="ENSGT00940000168948"/>
<name>F6Q6T5_CIOIN</name>
<organism evidence="6 7">
    <name type="scientific">Ciona intestinalis</name>
    <name type="common">Transparent sea squirt</name>
    <name type="synonym">Ascidia intestinalis</name>
    <dbReference type="NCBI Taxonomy" id="7719"/>
    <lineage>
        <taxon>Eukaryota</taxon>
        <taxon>Metazoa</taxon>
        <taxon>Chordata</taxon>
        <taxon>Tunicata</taxon>
        <taxon>Ascidiacea</taxon>
        <taxon>Phlebobranchia</taxon>
        <taxon>Cionidae</taxon>
        <taxon>Ciona</taxon>
    </lineage>
</organism>
<reference evidence="6" key="4">
    <citation type="submission" date="2025-09" db="UniProtKB">
        <authorList>
            <consortium name="Ensembl"/>
        </authorList>
    </citation>
    <scope>IDENTIFICATION</scope>
</reference>
<dbReference type="Gene3D" id="1.10.418.10">
    <property type="entry name" value="Calponin-like domain"/>
    <property type="match status" value="1"/>
</dbReference>
<feature type="coiled-coil region" evidence="4">
    <location>
        <begin position="870"/>
        <end position="904"/>
    </location>
</feature>
<dbReference type="InterPro" id="IPR036872">
    <property type="entry name" value="CH_dom_sf"/>
</dbReference>
<keyword evidence="7" id="KW-1185">Reference proteome</keyword>
<evidence type="ECO:0000313" key="7">
    <source>
        <dbReference type="Proteomes" id="UP000008144"/>
    </source>
</evidence>
<evidence type="ECO:0000313" key="6">
    <source>
        <dbReference type="Ensembl" id="ENSCINP00000006187.3"/>
    </source>
</evidence>